<dbReference type="AlphaFoldDB" id="A0A370B3Q7"/>
<dbReference type="Proteomes" id="UP000253741">
    <property type="component" value="Unassembled WGS sequence"/>
</dbReference>
<dbReference type="EMBL" id="QQNA01000155">
    <property type="protein sequence ID" value="RDG36487.1"/>
    <property type="molecule type" value="Genomic_DNA"/>
</dbReference>
<evidence type="ECO:0000313" key="2">
    <source>
        <dbReference type="Proteomes" id="UP000253741"/>
    </source>
</evidence>
<organism evidence="1 2">
    <name type="scientific">Streptomyces corynorhini</name>
    <dbReference type="NCBI Taxonomy" id="2282652"/>
    <lineage>
        <taxon>Bacteria</taxon>
        <taxon>Bacillati</taxon>
        <taxon>Actinomycetota</taxon>
        <taxon>Actinomycetes</taxon>
        <taxon>Kitasatosporales</taxon>
        <taxon>Streptomycetaceae</taxon>
        <taxon>Streptomyces</taxon>
    </lineage>
</organism>
<gene>
    <name evidence="1" type="ORF">DVH02_19740</name>
</gene>
<reference evidence="1 2" key="1">
    <citation type="submission" date="2018-07" db="EMBL/GenBank/DDBJ databases">
        <title>Streptomyces species from bats.</title>
        <authorList>
            <person name="Dunlap C."/>
        </authorList>
    </citation>
    <scope>NUCLEOTIDE SEQUENCE [LARGE SCALE GENOMIC DNA]</scope>
    <source>
        <strain evidence="1 2">AC230</strain>
    </source>
</reference>
<sequence length="85" mass="9009">MAARLSDAGLTPRVLDHSGHLCVETEVPESVVSRADSWQELLSVWETADWFGLVVTSAGGRIAWAAVSENAPATASGVRGHSHQL</sequence>
<keyword evidence="2" id="KW-1185">Reference proteome</keyword>
<name>A0A370B3Q7_9ACTN</name>
<proteinExistence type="predicted"/>
<accession>A0A370B3Q7</accession>
<comment type="caution">
    <text evidence="1">The sequence shown here is derived from an EMBL/GenBank/DDBJ whole genome shotgun (WGS) entry which is preliminary data.</text>
</comment>
<protein>
    <submittedName>
        <fullName evidence="1">Uncharacterized protein</fullName>
    </submittedName>
</protein>
<evidence type="ECO:0000313" key="1">
    <source>
        <dbReference type="EMBL" id="RDG36487.1"/>
    </source>
</evidence>